<dbReference type="GeneID" id="300653663"/>
<sequence length="98" mass="9441">MKNASTAALAAAGALAAALTMSASSASAADAAGMEKCYGVALAGENDCAAGPGTSCAGTSKIDYQSNAWKLVPAGTCASMETPHGTGTLEANDSRLPS</sequence>
<dbReference type="Proteomes" id="UP000470384">
    <property type="component" value="Unassembled WGS sequence"/>
</dbReference>
<evidence type="ECO:0000256" key="1">
    <source>
        <dbReference type="SAM" id="SignalP"/>
    </source>
</evidence>
<proteinExistence type="predicted"/>
<dbReference type="InterPro" id="IPR018740">
    <property type="entry name" value="DUF2282_membr"/>
</dbReference>
<dbReference type="OrthoDB" id="9808309at2"/>
<protein>
    <submittedName>
        <fullName evidence="2">DUF2282 domain-containing protein</fullName>
    </submittedName>
</protein>
<keyword evidence="3" id="KW-1185">Reference proteome</keyword>
<comment type="caution">
    <text evidence="2">The sequence shown here is derived from an EMBL/GenBank/DDBJ whole genome shotgun (WGS) entry which is preliminary data.</text>
</comment>
<dbReference type="AlphaFoldDB" id="A0A845Q7Q3"/>
<evidence type="ECO:0000313" key="3">
    <source>
        <dbReference type="Proteomes" id="UP000470384"/>
    </source>
</evidence>
<accession>A0A845Q7Q3</accession>
<dbReference type="Pfam" id="PF10048">
    <property type="entry name" value="DUF2282"/>
    <property type="match status" value="1"/>
</dbReference>
<evidence type="ECO:0000313" key="2">
    <source>
        <dbReference type="EMBL" id="NBG94675.1"/>
    </source>
</evidence>
<gene>
    <name evidence="2" type="ORF">GTQ45_02900</name>
</gene>
<feature type="signal peptide" evidence="1">
    <location>
        <begin position="1"/>
        <end position="28"/>
    </location>
</feature>
<name>A0A845Q7Q3_9HYPH</name>
<keyword evidence="1" id="KW-0732">Signal</keyword>
<feature type="chain" id="PRO_5032913390" evidence="1">
    <location>
        <begin position="29"/>
        <end position="98"/>
    </location>
</feature>
<reference evidence="2 3" key="1">
    <citation type="journal article" date="2016" name="Int. J. Syst. Evol. Microbiol.">
        <title>Pyruvatibacter mobilis gen. nov., sp. nov., a marine bacterium from the culture broth of Picochlorum sp. 122.</title>
        <authorList>
            <person name="Wang G."/>
            <person name="Tang M."/>
            <person name="Wu H."/>
            <person name="Dai S."/>
            <person name="Li T."/>
            <person name="Chen C."/>
            <person name="He H."/>
            <person name="Fan J."/>
            <person name="Xiang W."/>
            <person name="Li X."/>
        </authorList>
    </citation>
    <scope>NUCLEOTIDE SEQUENCE [LARGE SCALE GENOMIC DNA]</scope>
    <source>
        <strain evidence="2 3">GYP-11</strain>
    </source>
</reference>
<organism evidence="2 3">
    <name type="scientific">Pyruvatibacter mobilis</name>
    <dbReference type="NCBI Taxonomy" id="1712261"/>
    <lineage>
        <taxon>Bacteria</taxon>
        <taxon>Pseudomonadati</taxon>
        <taxon>Pseudomonadota</taxon>
        <taxon>Alphaproteobacteria</taxon>
        <taxon>Hyphomicrobiales</taxon>
        <taxon>Parvibaculaceae</taxon>
        <taxon>Pyruvatibacter</taxon>
    </lineage>
</organism>
<dbReference type="RefSeq" id="WP_160586731.1">
    <property type="nucleotide sequence ID" value="NZ_BMHN01000001.1"/>
</dbReference>
<dbReference type="EMBL" id="WXYQ01000001">
    <property type="protein sequence ID" value="NBG94675.1"/>
    <property type="molecule type" value="Genomic_DNA"/>
</dbReference>